<evidence type="ECO:0000313" key="9">
    <source>
        <dbReference type="EMBL" id="KAK0153185.1"/>
    </source>
</evidence>
<comment type="caution">
    <text evidence="9">The sequence shown here is derived from an EMBL/GenBank/DDBJ whole genome shotgun (WGS) entry which is preliminary data.</text>
</comment>
<evidence type="ECO:0000313" key="10">
    <source>
        <dbReference type="Proteomes" id="UP001174136"/>
    </source>
</evidence>
<dbReference type="PANTHER" id="PTHR22930:SF279">
    <property type="entry name" value="SIMILAR TO ENSANGP00000010363"/>
    <property type="match status" value="1"/>
</dbReference>
<evidence type="ECO:0000256" key="2">
    <source>
        <dbReference type="ARBA" id="ARBA00004123"/>
    </source>
</evidence>
<evidence type="ECO:0000256" key="1">
    <source>
        <dbReference type="ARBA" id="ARBA00001968"/>
    </source>
</evidence>
<evidence type="ECO:0000256" key="6">
    <source>
        <dbReference type="ARBA" id="ARBA00022801"/>
    </source>
</evidence>
<keyword evidence="5" id="KW-0479">Metal-binding</keyword>
<comment type="similarity">
    <text evidence="3">Belongs to the HARBI1 family.</text>
</comment>
<reference evidence="9" key="1">
    <citation type="journal article" date="2023" name="Front. Mar. Sci.">
        <title>A new Merluccius polli reference genome to investigate the effects of global change in West African waters.</title>
        <authorList>
            <person name="Mateo J.L."/>
            <person name="Blanco-Fernandez C."/>
            <person name="Garcia-Vazquez E."/>
            <person name="Machado-Schiaffino G."/>
        </authorList>
    </citation>
    <scope>NUCLEOTIDE SEQUENCE</scope>
    <source>
        <strain evidence="9">C29</strain>
        <tissue evidence="9">Fin</tissue>
    </source>
</reference>
<keyword evidence="10" id="KW-1185">Reference proteome</keyword>
<dbReference type="GO" id="GO:0005634">
    <property type="term" value="C:nucleus"/>
    <property type="evidence" value="ECO:0007669"/>
    <property type="project" value="UniProtKB-SubCell"/>
</dbReference>
<comment type="subcellular location">
    <subcellularLocation>
        <location evidence="2">Nucleus</location>
    </subcellularLocation>
</comment>
<dbReference type="AlphaFoldDB" id="A0AA47P9D9"/>
<feature type="domain" description="DDE Tnp4" evidence="8">
    <location>
        <begin position="168"/>
        <end position="334"/>
    </location>
</feature>
<dbReference type="EMBL" id="JAOPHQ010000862">
    <property type="protein sequence ID" value="KAK0153185.1"/>
    <property type="molecule type" value="Genomic_DNA"/>
</dbReference>
<organism evidence="9 10">
    <name type="scientific">Merluccius polli</name>
    <name type="common">Benguela hake</name>
    <name type="synonym">Merluccius cadenati</name>
    <dbReference type="NCBI Taxonomy" id="89951"/>
    <lineage>
        <taxon>Eukaryota</taxon>
        <taxon>Metazoa</taxon>
        <taxon>Chordata</taxon>
        <taxon>Craniata</taxon>
        <taxon>Vertebrata</taxon>
        <taxon>Euteleostomi</taxon>
        <taxon>Actinopterygii</taxon>
        <taxon>Neopterygii</taxon>
        <taxon>Teleostei</taxon>
        <taxon>Neoteleostei</taxon>
        <taxon>Acanthomorphata</taxon>
        <taxon>Zeiogadaria</taxon>
        <taxon>Gadariae</taxon>
        <taxon>Gadiformes</taxon>
        <taxon>Gadoidei</taxon>
        <taxon>Merlucciidae</taxon>
        <taxon>Merluccius</taxon>
    </lineage>
</organism>
<gene>
    <name evidence="9" type="ORF">N1851_005156</name>
</gene>
<dbReference type="GO" id="GO:0046872">
    <property type="term" value="F:metal ion binding"/>
    <property type="evidence" value="ECO:0007669"/>
    <property type="project" value="UniProtKB-KW"/>
</dbReference>
<name>A0AA47P9D9_MERPO</name>
<evidence type="ECO:0000259" key="8">
    <source>
        <dbReference type="Pfam" id="PF13359"/>
    </source>
</evidence>
<evidence type="ECO:0000256" key="5">
    <source>
        <dbReference type="ARBA" id="ARBA00022723"/>
    </source>
</evidence>
<dbReference type="GO" id="GO:0016787">
    <property type="term" value="F:hydrolase activity"/>
    <property type="evidence" value="ECO:0007669"/>
    <property type="project" value="UniProtKB-KW"/>
</dbReference>
<evidence type="ECO:0000256" key="4">
    <source>
        <dbReference type="ARBA" id="ARBA00022722"/>
    </source>
</evidence>
<proteinExistence type="inferred from homology"/>
<dbReference type="InterPro" id="IPR045249">
    <property type="entry name" value="HARBI1-like"/>
</dbReference>
<evidence type="ECO:0000256" key="7">
    <source>
        <dbReference type="ARBA" id="ARBA00023242"/>
    </source>
</evidence>
<accession>A0AA47P9D9</accession>
<sequence>MDRRRRIIAVAMLYHRRCQRRRHRFWVHPILLGRETRGEFHRLIQELRLDFLLFQRYFRLDTSQFDELLVRVGPSIARQDTSFRKAIGASQRLAICLRYLATGDSFQTISFSYRVGTATVGRIVPEVAEAIFECLLEEFMPQPTKEDWKSIAEGFQHRWNFPNCLGAIDGKHVVIQAPPNSGSYFYNYKGTFSIVLFAVVDAYYRFRVIDVGGYGRTSDGGILSHSGFGEGLMSGTLDFPEDTELPEAGHRGTIPYVLVGDEAFPLRRYLMRPFPGSNIPEEDRVFNYRLSRARLTVECSFGILSSQWRMYRRVIYLSPEKVELCVKATCILHNFLRITSMMATRGRQRTQELPEETARALSNVGRMGSNNATREALRVREAFRSYFNAEGAVPWQRQAL</sequence>
<comment type="cofactor">
    <cofactor evidence="1">
        <name>a divalent metal cation</name>
        <dbReference type="ChEBI" id="CHEBI:60240"/>
    </cofactor>
</comment>
<protein>
    <submittedName>
        <fullName evidence="9">Protein ALP1-like</fullName>
    </submittedName>
</protein>
<keyword evidence="7" id="KW-0539">Nucleus</keyword>
<keyword evidence="6" id="KW-0378">Hydrolase</keyword>
<dbReference type="Pfam" id="PF13359">
    <property type="entry name" value="DDE_Tnp_4"/>
    <property type="match status" value="1"/>
</dbReference>
<keyword evidence="4" id="KW-0540">Nuclease</keyword>
<dbReference type="Proteomes" id="UP001174136">
    <property type="component" value="Unassembled WGS sequence"/>
</dbReference>
<evidence type="ECO:0000256" key="3">
    <source>
        <dbReference type="ARBA" id="ARBA00006958"/>
    </source>
</evidence>
<dbReference type="PANTHER" id="PTHR22930">
    <property type="match status" value="1"/>
</dbReference>
<dbReference type="GO" id="GO:0004518">
    <property type="term" value="F:nuclease activity"/>
    <property type="evidence" value="ECO:0007669"/>
    <property type="project" value="UniProtKB-KW"/>
</dbReference>
<dbReference type="InterPro" id="IPR027806">
    <property type="entry name" value="HARBI1_dom"/>
</dbReference>